<dbReference type="EMBL" id="LT670818">
    <property type="protein sequence ID" value="SHH06894.1"/>
    <property type="molecule type" value="Genomic_DNA"/>
</dbReference>
<accession>A0A1M5PYI5</accession>
<reference evidence="1 2" key="1">
    <citation type="submission" date="2016-11" db="EMBL/GenBank/DDBJ databases">
        <authorList>
            <person name="Jaros S."/>
            <person name="Januszkiewicz K."/>
            <person name="Wedrychowicz H."/>
        </authorList>
    </citation>
    <scope>NUCLEOTIDE SEQUENCE [LARGE SCALE GENOMIC DNA]</scope>
    <source>
        <strain evidence="1 2">GAS242</strain>
    </source>
</reference>
<dbReference type="Proteomes" id="UP000190675">
    <property type="component" value="Chromosome I"/>
</dbReference>
<name>A0A1M5PYI5_9BRAD</name>
<organism evidence="1 2">
    <name type="scientific">Bradyrhizobium erythrophlei</name>
    <dbReference type="NCBI Taxonomy" id="1437360"/>
    <lineage>
        <taxon>Bacteria</taxon>
        <taxon>Pseudomonadati</taxon>
        <taxon>Pseudomonadota</taxon>
        <taxon>Alphaproteobacteria</taxon>
        <taxon>Hyphomicrobiales</taxon>
        <taxon>Nitrobacteraceae</taxon>
        <taxon>Bradyrhizobium</taxon>
    </lineage>
</organism>
<protein>
    <submittedName>
        <fullName evidence="1">Uncharacterized protein</fullName>
    </submittedName>
</protein>
<evidence type="ECO:0000313" key="1">
    <source>
        <dbReference type="EMBL" id="SHH06894.1"/>
    </source>
</evidence>
<proteinExistence type="predicted"/>
<sequence>MAQATAPILDSTLTDMTSRAADVRSWGQSGHRGCVQGKQLDEIVHAAGASAVFYHLVGILWRSIPHSIVDDLMMSIPGARDLRSDALVGSGPIGRICDPPG</sequence>
<evidence type="ECO:0000313" key="2">
    <source>
        <dbReference type="Proteomes" id="UP000190675"/>
    </source>
</evidence>
<dbReference type="AlphaFoldDB" id="A0A1M5PYI5"/>
<dbReference type="RefSeq" id="WP_154073455.1">
    <property type="nucleotide sequence ID" value="NZ_LT670818.1"/>
</dbReference>
<gene>
    <name evidence="1" type="ORF">SAMN05444169_5570</name>
</gene>